<dbReference type="PROSITE" id="PS50157">
    <property type="entry name" value="ZINC_FINGER_C2H2_2"/>
    <property type="match status" value="3"/>
</dbReference>
<evidence type="ECO:0000313" key="8">
    <source>
        <dbReference type="Proteomes" id="UP000053558"/>
    </source>
</evidence>
<dbReference type="InterPro" id="IPR036236">
    <property type="entry name" value="Znf_C2H2_sf"/>
</dbReference>
<dbReference type="GO" id="GO:0008270">
    <property type="term" value="F:zinc ion binding"/>
    <property type="evidence" value="ECO:0007669"/>
    <property type="project" value="UniProtKB-KW"/>
</dbReference>
<dbReference type="GO" id="GO:0000981">
    <property type="term" value="F:DNA-binding transcription factor activity, RNA polymerase II-specific"/>
    <property type="evidence" value="ECO:0007669"/>
    <property type="project" value="TreeGrafter"/>
</dbReference>
<dbReference type="AlphaFoldDB" id="A0A5M3MB00"/>
<feature type="compositionally biased region" description="Basic and acidic residues" evidence="5">
    <location>
        <begin position="1"/>
        <end position="13"/>
    </location>
</feature>
<sequence length="330" mass="36973">MHEASGNYLREETLSPMDLGNPEASSLLMADLRQGALGRYSPVHDGFCTGTLSTSPPHGEELALLVDSPALEEILMSPFNHSSPHKTGPHILDDGIVDVARAFLPPLRSKAVFSPAVKSSPSARSVHGDQYNFISPASVLASFVHSSPGTICKEAENEGTVMPYDLVFPSPPLYAHAGVDINEFEYRTRRYKLRHPGKEVDKGWLASYAGRLSENGEVLDGYRCFITGCNHTNRRRDHILVHVGAHVNIRPYSCDFCGQCFLRKNERKRHEVAHQKLRSHECHVCKKTFVRQDLVKRHLRQQHGTVEDSTGSRSRKTHRVKREEHLLSTI</sequence>
<reference evidence="8" key="1">
    <citation type="journal article" date="2012" name="Science">
        <title>The Paleozoic origin of enzymatic lignin decomposition reconstructed from 31 fungal genomes.</title>
        <authorList>
            <person name="Floudas D."/>
            <person name="Binder M."/>
            <person name="Riley R."/>
            <person name="Barry K."/>
            <person name="Blanchette R.A."/>
            <person name="Henrissat B."/>
            <person name="Martinez A.T."/>
            <person name="Otillar R."/>
            <person name="Spatafora J.W."/>
            <person name="Yadav J.S."/>
            <person name="Aerts A."/>
            <person name="Benoit I."/>
            <person name="Boyd A."/>
            <person name="Carlson A."/>
            <person name="Copeland A."/>
            <person name="Coutinho P.M."/>
            <person name="de Vries R.P."/>
            <person name="Ferreira P."/>
            <person name="Findley K."/>
            <person name="Foster B."/>
            <person name="Gaskell J."/>
            <person name="Glotzer D."/>
            <person name="Gorecki P."/>
            <person name="Heitman J."/>
            <person name="Hesse C."/>
            <person name="Hori C."/>
            <person name="Igarashi K."/>
            <person name="Jurgens J.A."/>
            <person name="Kallen N."/>
            <person name="Kersten P."/>
            <person name="Kohler A."/>
            <person name="Kuees U."/>
            <person name="Kumar T.K.A."/>
            <person name="Kuo A."/>
            <person name="LaButti K."/>
            <person name="Larrondo L.F."/>
            <person name="Lindquist E."/>
            <person name="Ling A."/>
            <person name="Lombard V."/>
            <person name="Lucas S."/>
            <person name="Lundell T."/>
            <person name="Martin R."/>
            <person name="McLaughlin D.J."/>
            <person name="Morgenstern I."/>
            <person name="Morin E."/>
            <person name="Murat C."/>
            <person name="Nagy L.G."/>
            <person name="Nolan M."/>
            <person name="Ohm R.A."/>
            <person name="Patyshakuliyeva A."/>
            <person name="Rokas A."/>
            <person name="Ruiz-Duenas F.J."/>
            <person name="Sabat G."/>
            <person name="Salamov A."/>
            <person name="Samejima M."/>
            <person name="Schmutz J."/>
            <person name="Slot J.C."/>
            <person name="St John F."/>
            <person name="Stenlid J."/>
            <person name="Sun H."/>
            <person name="Sun S."/>
            <person name="Syed K."/>
            <person name="Tsang A."/>
            <person name="Wiebenga A."/>
            <person name="Young D."/>
            <person name="Pisabarro A."/>
            <person name="Eastwood D.C."/>
            <person name="Martin F."/>
            <person name="Cullen D."/>
            <person name="Grigoriev I.V."/>
            <person name="Hibbett D.S."/>
        </authorList>
    </citation>
    <scope>NUCLEOTIDE SEQUENCE [LARGE SCALE GENOMIC DNA]</scope>
    <source>
        <strain evidence="8">RWD-64-598 SS2</strain>
    </source>
</reference>
<evidence type="ECO:0000256" key="2">
    <source>
        <dbReference type="ARBA" id="ARBA00022771"/>
    </source>
</evidence>
<feature type="region of interest" description="Disordered" evidence="5">
    <location>
        <begin position="1"/>
        <end position="21"/>
    </location>
</feature>
<protein>
    <recommendedName>
        <fullName evidence="6">C2H2-type domain-containing protein</fullName>
    </recommendedName>
</protein>
<feature type="domain" description="C2H2-type" evidence="6">
    <location>
        <begin position="222"/>
        <end position="251"/>
    </location>
</feature>
<evidence type="ECO:0000256" key="4">
    <source>
        <dbReference type="PROSITE-ProRule" id="PRU00042"/>
    </source>
</evidence>
<dbReference type="GeneID" id="19210847"/>
<dbReference type="PANTHER" id="PTHR23235">
    <property type="entry name" value="KRUEPPEL-LIKE TRANSCRIPTION FACTOR"/>
    <property type="match status" value="1"/>
</dbReference>
<dbReference type="InterPro" id="IPR013087">
    <property type="entry name" value="Znf_C2H2_type"/>
</dbReference>
<organism evidence="7 8">
    <name type="scientific">Coniophora puteana (strain RWD-64-598)</name>
    <name type="common">Brown rot fungus</name>
    <dbReference type="NCBI Taxonomy" id="741705"/>
    <lineage>
        <taxon>Eukaryota</taxon>
        <taxon>Fungi</taxon>
        <taxon>Dikarya</taxon>
        <taxon>Basidiomycota</taxon>
        <taxon>Agaricomycotina</taxon>
        <taxon>Agaricomycetes</taxon>
        <taxon>Agaricomycetidae</taxon>
        <taxon>Boletales</taxon>
        <taxon>Coniophorineae</taxon>
        <taxon>Coniophoraceae</taxon>
        <taxon>Coniophora</taxon>
    </lineage>
</organism>
<evidence type="ECO:0000259" key="6">
    <source>
        <dbReference type="PROSITE" id="PS50157"/>
    </source>
</evidence>
<accession>A0A5M3MB00</accession>
<dbReference type="Proteomes" id="UP000053558">
    <property type="component" value="Unassembled WGS sequence"/>
</dbReference>
<proteinExistence type="predicted"/>
<keyword evidence="3" id="KW-0862">Zinc</keyword>
<dbReference type="SUPFAM" id="SSF57667">
    <property type="entry name" value="beta-beta-alpha zinc fingers"/>
    <property type="match status" value="1"/>
</dbReference>
<dbReference type="GO" id="GO:0000978">
    <property type="term" value="F:RNA polymerase II cis-regulatory region sequence-specific DNA binding"/>
    <property type="evidence" value="ECO:0007669"/>
    <property type="project" value="TreeGrafter"/>
</dbReference>
<keyword evidence="8" id="KW-1185">Reference proteome</keyword>
<evidence type="ECO:0000256" key="1">
    <source>
        <dbReference type="ARBA" id="ARBA00022723"/>
    </source>
</evidence>
<feature type="domain" description="C2H2-type" evidence="6">
    <location>
        <begin position="280"/>
        <end position="303"/>
    </location>
</feature>
<feature type="region of interest" description="Disordered" evidence="5">
    <location>
        <begin position="300"/>
        <end position="330"/>
    </location>
</feature>
<keyword evidence="2 4" id="KW-0863">Zinc-finger</keyword>
<comment type="caution">
    <text evidence="7">The sequence shown here is derived from an EMBL/GenBank/DDBJ whole genome shotgun (WGS) entry which is preliminary data.</text>
</comment>
<dbReference type="RefSeq" id="XP_007773432.1">
    <property type="nucleotide sequence ID" value="XM_007775242.1"/>
</dbReference>
<feature type="compositionally biased region" description="Polar residues" evidence="5">
    <location>
        <begin position="302"/>
        <end position="312"/>
    </location>
</feature>
<keyword evidence="1" id="KW-0479">Metal-binding</keyword>
<feature type="domain" description="C2H2-type" evidence="6">
    <location>
        <begin position="252"/>
        <end position="279"/>
    </location>
</feature>
<evidence type="ECO:0000256" key="3">
    <source>
        <dbReference type="ARBA" id="ARBA00022833"/>
    </source>
</evidence>
<dbReference type="PROSITE" id="PS00028">
    <property type="entry name" value="ZINC_FINGER_C2H2_1"/>
    <property type="match status" value="2"/>
</dbReference>
<dbReference type="SMART" id="SM00355">
    <property type="entry name" value="ZnF_C2H2"/>
    <property type="match status" value="3"/>
</dbReference>
<feature type="compositionally biased region" description="Basic and acidic residues" evidence="5">
    <location>
        <begin position="321"/>
        <end position="330"/>
    </location>
</feature>
<dbReference type="PANTHER" id="PTHR23235:SF120">
    <property type="entry name" value="KRUPPEL-LIKE FACTOR 15"/>
    <property type="match status" value="1"/>
</dbReference>
<evidence type="ECO:0000313" key="7">
    <source>
        <dbReference type="EMBL" id="EIW76166.1"/>
    </source>
</evidence>
<gene>
    <name evidence="7" type="ORF">CONPUDRAFT_84837</name>
</gene>
<dbReference type="Gene3D" id="3.30.160.60">
    <property type="entry name" value="Classic Zinc Finger"/>
    <property type="match status" value="1"/>
</dbReference>
<dbReference type="OrthoDB" id="8117402at2759"/>
<dbReference type="EMBL" id="JH711586">
    <property type="protein sequence ID" value="EIW76166.1"/>
    <property type="molecule type" value="Genomic_DNA"/>
</dbReference>
<evidence type="ECO:0000256" key="5">
    <source>
        <dbReference type="SAM" id="MobiDB-lite"/>
    </source>
</evidence>
<dbReference type="KEGG" id="cput:CONPUDRAFT_84837"/>
<name>A0A5M3MB00_CONPW</name>